<comment type="caution">
    <text evidence="2">The sequence shown here is derived from an EMBL/GenBank/DDBJ whole genome shotgun (WGS) entry which is preliminary data.</text>
</comment>
<accession>S0NI98</accession>
<dbReference type="HOGENOM" id="CLU_1945457_0_0_9"/>
<feature type="transmembrane region" description="Helical" evidence="1">
    <location>
        <begin position="40"/>
        <end position="62"/>
    </location>
</feature>
<gene>
    <name evidence="2" type="ORF">OMQ_01107</name>
</gene>
<sequence>MKKIKLYQVYPLISSCSFILAQVFITNYNLREFQPIFQYLYFNILFPVAYMFFMGYLIPLFLSIKVTKLVKRILMASTSVFLLACMIIYIYFFFNNHGVIFTNHQDLLLGIFSGLLLGITSACYTDDNP</sequence>
<evidence type="ECO:0000313" key="2">
    <source>
        <dbReference type="EMBL" id="EOT29155.1"/>
    </source>
</evidence>
<dbReference type="PATRIC" id="fig|1139996.3.peg.1091"/>
<feature type="transmembrane region" description="Helical" evidence="1">
    <location>
        <begin position="106"/>
        <end position="125"/>
    </location>
</feature>
<feature type="transmembrane region" description="Helical" evidence="1">
    <location>
        <begin position="7"/>
        <end position="28"/>
    </location>
</feature>
<keyword evidence="1" id="KW-0472">Membrane</keyword>
<evidence type="ECO:0000313" key="3">
    <source>
        <dbReference type="Proteomes" id="UP000014136"/>
    </source>
</evidence>
<protein>
    <submittedName>
        <fullName evidence="2">Uncharacterized protein</fullName>
    </submittedName>
</protein>
<proteinExistence type="predicted"/>
<keyword evidence="1" id="KW-0812">Transmembrane</keyword>
<dbReference type="OrthoDB" id="2243888at2"/>
<name>S0NI98_9ENTE</name>
<dbReference type="Proteomes" id="UP000014136">
    <property type="component" value="Unassembled WGS sequence"/>
</dbReference>
<dbReference type="EMBL" id="AHYT01000004">
    <property type="protein sequence ID" value="EOT29155.1"/>
    <property type="molecule type" value="Genomic_DNA"/>
</dbReference>
<reference evidence="2 3" key="1">
    <citation type="submission" date="2013-03" db="EMBL/GenBank/DDBJ databases">
        <title>The Genome Sequence of Enterococcus saccharolyticus ATCC_43076 (Illumina only assembly).</title>
        <authorList>
            <consortium name="The Broad Institute Genomics Platform"/>
            <consortium name="The Broad Institute Genome Sequencing Center for Infectious Disease"/>
            <person name="Earl A."/>
            <person name="Russ C."/>
            <person name="Gilmore M."/>
            <person name="Surin D."/>
            <person name="Walker B."/>
            <person name="Young S."/>
            <person name="Zeng Q."/>
            <person name="Gargeya S."/>
            <person name="Fitzgerald M."/>
            <person name="Haas B."/>
            <person name="Abouelleil A."/>
            <person name="Allen A.W."/>
            <person name="Alvarado L."/>
            <person name="Arachchi H.M."/>
            <person name="Berlin A.M."/>
            <person name="Chapman S.B."/>
            <person name="Gainer-Dewar J."/>
            <person name="Goldberg J."/>
            <person name="Griggs A."/>
            <person name="Gujja S."/>
            <person name="Hansen M."/>
            <person name="Howarth C."/>
            <person name="Imamovic A."/>
            <person name="Ireland A."/>
            <person name="Larimer J."/>
            <person name="McCowan C."/>
            <person name="Murphy C."/>
            <person name="Pearson M."/>
            <person name="Poon T.W."/>
            <person name="Priest M."/>
            <person name="Roberts A."/>
            <person name="Saif S."/>
            <person name="Shea T."/>
            <person name="Sisk P."/>
            <person name="Sykes S."/>
            <person name="Wortman J."/>
            <person name="Nusbaum C."/>
            <person name="Birren B."/>
        </authorList>
    </citation>
    <scope>NUCLEOTIDE SEQUENCE [LARGE SCALE GENOMIC DNA]</scope>
    <source>
        <strain evidence="2 3">ATCC 43076</strain>
    </source>
</reference>
<dbReference type="STRING" id="41997.RV16_GL002130"/>
<keyword evidence="3" id="KW-1185">Reference proteome</keyword>
<evidence type="ECO:0000256" key="1">
    <source>
        <dbReference type="SAM" id="Phobius"/>
    </source>
</evidence>
<dbReference type="PROSITE" id="PS51257">
    <property type="entry name" value="PROKAR_LIPOPROTEIN"/>
    <property type="match status" value="1"/>
</dbReference>
<feature type="transmembrane region" description="Helical" evidence="1">
    <location>
        <begin position="74"/>
        <end position="94"/>
    </location>
</feature>
<organism evidence="2 3">
    <name type="scientific">Enterococcus saccharolyticus subsp. saccharolyticus ATCC 43076</name>
    <dbReference type="NCBI Taxonomy" id="1139996"/>
    <lineage>
        <taxon>Bacteria</taxon>
        <taxon>Bacillati</taxon>
        <taxon>Bacillota</taxon>
        <taxon>Bacilli</taxon>
        <taxon>Lactobacillales</taxon>
        <taxon>Enterococcaceae</taxon>
        <taxon>Enterococcus</taxon>
    </lineage>
</organism>
<keyword evidence="1" id="KW-1133">Transmembrane helix</keyword>
<dbReference type="AlphaFoldDB" id="S0NI98"/>